<organism evidence="5 6">
    <name type="scientific">Lolium multiflorum</name>
    <name type="common">Italian ryegrass</name>
    <name type="synonym">Lolium perenne subsp. multiflorum</name>
    <dbReference type="NCBI Taxonomy" id="4521"/>
    <lineage>
        <taxon>Eukaryota</taxon>
        <taxon>Viridiplantae</taxon>
        <taxon>Streptophyta</taxon>
        <taxon>Embryophyta</taxon>
        <taxon>Tracheophyta</taxon>
        <taxon>Spermatophyta</taxon>
        <taxon>Magnoliopsida</taxon>
        <taxon>Liliopsida</taxon>
        <taxon>Poales</taxon>
        <taxon>Poaceae</taxon>
        <taxon>BOP clade</taxon>
        <taxon>Pooideae</taxon>
        <taxon>Poodae</taxon>
        <taxon>Poeae</taxon>
        <taxon>Poeae Chloroplast Group 2 (Poeae type)</taxon>
        <taxon>Loliodinae</taxon>
        <taxon>Loliinae</taxon>
        <taxon>Lolium</taxon>
    </lineage>
</organism>
<evidence type="ECO:0000313" key="6">
    <source>
        <dbReference type="Proteomes" id="UP001231189"/>
    </source>
</evidence>
<dbReference type="PANTHER" id="PTHR33322:SF4">
    <property type="entry name" value="BAG DOMAIN CONTAINING PROTEIN, EXPRESSED"/>
    <property type="match status" value="1"/>
</dbReference>
<dbReference type="PROSITE" id="PS51035">
    <property type="entry name" value="BAG"/>
    <property type="match status" value="1"/>
</dbReference>
<accession>A0AAD8RFR2</accession>
<proteinExistence type="predicted"/>
<dbReference type="SMART" id="SM00264">
    <property type="entry name" value="BAG"/>
    <property type="match status" value="1"/>
</dbReference>
<keyword evidence="1" id="KW-0143">Chaperone</keyword>
<evidence type="ECO:0000256" key="1">
    <source>
        <dbReference type="ARBA" id="ARBA00023186"/>
    </source>
</evidence>
<dbReference type="PANTHER" id="PTHR33322">
    <property type="entry name" value="BAG DOMAIN CONTAINING PROTEIN, EXPRESSED"/>
    <property type="match status" value="1"/>
</dbReference>
<keyword evidence="6" id="KW-1185">Reference proteome</keyword>
<comment type="caution">
    <text evidence="5">The sequence shown here is derived from an EMBL/GenBank/DDBJ whole genome shotgun (WGS) entry which is preliminary data.</text>
</comment>
<dbReference type="AlphaFoldDB" id="A0AAD8RFR2"/>
<evidence type="ECO:0000313" key="5">
    <source>
        <dbReference type="EMBL" id="KAK1619936.1"/>
    </source>
</evidence>
<evidence type="ECO:0000256" key="2">
    <source>
        <dbReference type="SAM" id="Coils"/>
    </source>
</evidence>
<dbReference type="PROSITE" id="PS50096">
    <property type="entry name" value="IQ"/>
    <property type="match status" value="1"/>
</dbReference>
<feature type="region of interest" description="Disordered" evidence="3">
    <location>
        <begin position="53"/>
        <end position="102"/>
    </location>
</feature>
<gene>
    <name evidence="5" type="ORF">QYE76_025453</name>
</gene>
<dbReference type="InterPro" id="IPR040400">
    <property type="entry name" value="BAG5/6/7/8"/>
</dbReference>
<dbReference type="EMBL" id="JAUUTY010000006">
    <property type="protein sequence ID" value="KAK1619936.1"/>
    <property type="molecule type" value="Genomic_DNA"/>
</dbReference>
<keyword evidence="2" id="KW-0175">Coiled coil</keyword>
<dbReference type="Proteomes" id="UP001231189">
    <property type="component" value="Unassembled WGS sequence"/>
</dbReference>
<protein>
    <recommendedName>
        <fullName evidence="4">BAG domain-containing protein</fullName>
    </recommendedName>
</protein>
<dbReference type="GO" id="GO:0051087">
    <property type="term" value="F:protein-folding chaperone binding"/>
    <property type="evidence" value="ECO:0007669"/>
    <property type="project" value="InterPro"/>
</dbReference>
<feature type="coiled-coil region" evidence="2">
    <location>
        <begin position="119"/>
        <end position="150"/>
    </location>
</feature>
<feature type="compositionally biased region" description="Low complexity" evidence="3">
    <location>
        <begin position="278"/>
        <end position="294"/>
    </location>
</feature>
<dbReference type="GO" id="GO:0009506">
    <property type="term" value="C:plasmodesma"/>
    <property type="evidence" value="ECO:0007669"/>
    <property type="project" value="TreeGrafter"/>
</dbReference>
<feature type="domain" description="BAG" evidence="4">
    <location>
        <begin position="125"/>
        <end position="196"/>
    </location>
</feature>
<feature type="region of interest" description="Disordered" evidence="3">
    <location>
        <begin position="314"/>
        <end position="348"/>
    </location>
</feature>
<dbReference type="InterPro" id="IPR003103">
    <property type="entry name" value="BAG_domain"/>
</dbReference>
<name>A0AAD8RFR2_LOLMU</name>
<feature type="compositionally biased region" description="Basic and acidic residues" evidence="3">
    <location>
        <begin position="53"/>
        <end position="66"/>
    </location>
</feature>
<evidence type="ECO:0000256" key="3">
    <source>
        <dbReference type="SAM" id="MobiDB-lite"/>
    </source>
</evidence>
<dbReference type="Pfam" id="PF02179">
    <property type="entry name" value="BAG"/>
    <property type="match status" value="1"/>
</dbReference>
<sequence>MASRGFFGYDPYDYYYPSPSTYTYPYDSYDSYYHPRPAPARAPAWNQGAFFRDVETPEPAMREAARPRPTSTRSAPIPIEVTGPDSEPPRKAAPVQKKRAPSAEAAAAKVQAAARGLLARRMMREVRAVEREAEAVAARMAAEAEALRADSRRRIGVGEELMRLVLRLDAVRGVREYRKKVTRKVLALQDAVDALEAKLAQEEVPLVADPPAAADADAEYIAADTVEMSEAHDALESGMAPELLQPGEQIGSDSFSVDETATEIDMEVDGGRAEEADSAATESTVTESVPAGEQAEGDGELAAEAEGEWEMVTGDDAFDGEPKAEQQQAAAEKTEEKKTTEAATADGLDAKKMMEMVAALCERSAQQCALIGALADRVDTLERAVRRVEEADRRRRRIKKIKKEGKINGKAGNSFYSD</sequence>
<dbReference type="SUPFAM" id="SSF63491">
    <property type="entry name" value="BAG domain"/>
    <property type="match status" value="1"/>
</dbReference>
<evidence type="ECO:0000259" key="4">
    <source>
        <dbReference type="PROSITE" id="PS51035"/>
    </source>
</evidence>
<reference evidence="5" key="1">
    <citation type="submission" date="2023-07" db="EMBL/GenBank/DDBJ databases">
        <title>A chromosome-level genome assembly of Lolium multiflorum.</title>
        <authorList>
            <person name="Chen Y."/>
            <person name="Copetti D."/>
            <person name="Kolliker R."/>
            <person name="Studer B."/>
        </authorList>
    </citation>
    <scope>NUCLEOTIDE SEQUENCE</scope>
    <source>
        <strain evidence="5">02402/16</strain>
        <tissue evidence="5">Leaf</tissue>
    </source>
</reference>
<feature type="coiled-coil region" evidence="2">
    <location>
        <begin position="371"/>
        <end position="401"/>
    </location>
</feature>
<feature type="region of interest" description="Disordered" evidence="3">
    <location>
        <begin position="267"/>
        <end position="302"/>
    </location>
</feature>
<dbReference type="GO" id="GO:0006457">
    <property type="term" value="P:protein folding"/>
    <property type="evidence" value="ECO:0007669"/>
    <property type="project" value="TreeGrafter"/>
</dbReference>